<evidence type="ECO:0000256" key="6">
    <source>
        <dbReference type="ARBA" id="ARBA00022695"/>
    </source>
</evidence>
<dbReference type="PANTHER" id="PTHR32294">
    <property type="entry name" value="DNA POLYMERASE III SUBUNIT ALPHA"/>
    <property type="match status" value="1"/>
</dbReference>
<dbReference type="InterPro" id="IPR004805">
    <property type="entry name" value="DnaE2/DnaE/PolC"/>
</dbReference>
<evidence type="ECO:0000256" key="3">
    <source>
        <dbReference type="ARBA" id="ARBA00012417"/>
    </source>
</evidence>
<evidence type="ECO:0000256" key="9">
    <source>
        <dbReference type="ARBA" id="ARBA00049244"/>
    </source>
</evidence>
<dbReference type="PANTHER" id="PTHR32294:SF0">
    <property type="entry name" value="DNA POLYMERASE III SUBUNIT ALPHA"/>
    <property type="match status" value="1"/>
</dbReference>
<dbReference type="InterPro" id="IPR041931">
    <property type="entry name" value="DNA_pol3_alpha_thumb_dom"/>
</dbReference>
<keyword evidence="5" id="KW-0808">Transferase</keyword>
<dbReference type="Pfam" id="PF14579">
    <property type="entry name" value="HHH_6"/>
    <property type="match status" value="1"/>
</dbReference>
<accession>A0A2T0MMN8</accession>
<dbReference type="InterPro" id="IPR040982">
    <property type="entry name" value="DNA_pol3_finger"/>
</dbReference>
<dbReference type="InterPro" id="IPR004365">
    <property type="entry name" value="NA-bd_OB_tRNA"/>
</dbReference>
<comment type="catalytic activity">
    <reaction evidence="9">
        <text>DNA(n) + a 2'-deoxyribonucleoside 5'-triphosphate = DNA(n+1) + diphosphate</text>
        <dbReference type="Rhea" id="RHEA:22508"/>
        <dbReference type="Rhea" id="RHEA-COMP:17339"/>
        <dbReference type="Rhea" id="RHEA-COMP:17340"/>
        <dbReference type="ChEBI" id="CHEBI:33019"/>
        <dbReference type="ChEBI" id="CHEBI:61560"/>
        <dbReference type="ChEBI" id="CHEBI:173112"/>
        <dbReference type="EC" id="2.7.7.7"/>
    </reaction>
</comment>
<comment type="similarity">
    <text evidence="2">Belongs to the DNA polymerase type-C family. DnaE subfamily.</text>
</comment>
<dbReference type="SMART" id="SM00481">
    <property type="entry name" value="POLIIIAc"/>
    <property type="match status" value="1"/>
</dbReference>
<dbReference type="Gene3D" id="1.10.10.1600">
    <property type="entry name" value="Bacterial DNA polymerase III alpha subunit, thumb domain"/>
    <property type="match status" value="1"/>
</dbReference>
<organism evidence="11 12">
    <name type="scientific">Nonomuraea fuscirosea</name>
    <dbReference type="NCBI Taxonomy" id="1291556"/>
    <lineage>
        <taxon>Bacteria</taxon>
        <taxon>Bacillati</taxon>
        <taxon>Actinomycetota</taxon>
        <taxon>Actinomycetes</taxon>
        <taxon>Streptosporangiales</taxon>
        <taxon>Streptosporangiaceae</taxon>
        <taxon>Nonomuraea</taxon>
    </lineage>
</organism>
<dbReference type="AlphaFoldDB" id="A0A2T0MMN8"/>
<proteinExistence type="inferred from homology"/>
<dbReference type="RefSeq" id="WP_106248715.1">
    <property type="nucleotide sequence ID" value="NZ_PVNG01000021.1"/>
</dbReference>
<dbReference type="SUPFAM" id="SSF89550">
    <property type="entry name" value="PHP domain-like"/>
    <property type="match status" value="1"/>
</dbReference>
<evidence type="ECO:0000313" key="12">
    <source>
        <dbReference type="Proteomes" id="UP000238312"/>
    </source>
</evidence>
<keyword evidence="12" id="KW-1185">Reference proteome</keyword>
<dbReference type="Gene3D" id="3.20.20.140">
    <property type="entry name" value="Metal-dependent hydrolases"/>
    <property type="match status" value="1"/>
</dbReference>
<dbReference type="Pfam" id="PF02811">
    <property type="entry name" value="PHP"/>
    <property type="match status" value="1"/>
</dbReference>
<dbReference type="InterPro" id="IPR029460">
    <property type="entry name" value="DNAPol_HHH"/>
</dbReference>
<evidence type="ECO:0000256" key="7">
    <source>
        <dbReference type="ARBA" id="ARBA00022705"/>
    </source>
</evidence>
<dbReference type="InterPro" id="IPR004013">
    <property type="entry name" value="PHP_dom"/>
</dbReference>
<dbReference type="EC" id="2.7.7.7" evidence="3"/>
<dbReference type="GO" id="GO:0005737">
    <property type="term" value="C:cytoplasm"/>
    <property type="evidence" value="ECO:0007669"/>
    <property type="project" value="UniProtKB-SubCell"/>
</dbReference>
<dbReference type="InterPro" id="IPR003141">
    <property type="entry name" value="Pol/His_phosphatase_N"/>
</dbReference>
<dbReference type="Pfam" id="PF17657">
    <property type="entry name" value="DNA_pol3_finger"/>
    <property type="match status" value="1"/>
</dbReference>
<gene>
    <name evidence="11" type="ORF">B0I32_121220</name>
</gene>
<evidence type="ECO:0000256" key="5">
    <source>
        <dbReference type="ARBA" id="ARBA00022679"/>
    </source>
</evidence>
<evidence type="ECO:0000256" key="4">
    <source>
        <dbReference type="ARBA" id="ARBA00019114"/>
    </source>
</evidence>
<dbReference type="EMBL" id="PVNG01000021">
    <property type="protein sequence ID" value="PRX59116.1"/>
    <property type="molecule type" value="Genomic_DNA"/>
</dbReference>
<dbReference type="Pfam" id="PF01336">
    <property type="entry name" value="tRNA_anti-codon"/>
    <property type="match status" value="1"/>
</dbReference>
<dbReference type="Proteomes" id="UP000238312">
    <property type="component" value="Unassembled WGS sequence"/>
</dbReference>
<reference evidence="11 12" key="1">
    <citation type="submission" date="2018-03" db="EMBL/GenBank/DDBJ databases">
        <title>Genomic Encyclopedia of Type Strains, Phase III (KMG-III): the genomes of soil and plant-associated and newly described type strains.</title>
        <authorList>
            <person name="Whitman W."/>
        </authorList>
    </citation>
    <scope>NUCLEOTIDE SEQUENCE [LARGE SCALE GENOMIC DNA]</scope>
    <source>
        <strain evidence="11 12">CGMCC 4.7104</strain>
    </source>
</reference>
<feature type="domain" description="Polymerase/histidinol phosphatase N-terminal" evidence="10">
    <location>
        <begin position="20"/>
        <end position="87"/>
    </location>
</feature>
<protein>
    <recommendedName>
        <fullName evidence="4">DNA polymerase III subunit alpha</fullName>
        <ecNumber evidence="3">2.7.7.7</ecNumber>
    </recommendedName>
</protein>
<dbReference type="Gene3D" id="1.10.150.870">
    <property type="match status" value="1"/>
</dbReference>
<dbReference type="InterPro" id="IPR011708">
    <property type="entry name" value="DNA_pol3_alpha_NTPase_dom"/>
</dbReference>
<evidence type="ECO:0000313" key="11">
    <source>
        <dbReference type="EMBL" id="PRX59116.1"/>
    </source>
</evidence>
<keyword evidence="8" id="KW-0239">DNA-directed DNA polymerase</keyword>
<dbReference type="CDD" id="cd12113">
    <property type="entry name" value="PHP_PolIIIA_DnaE3"/>
    <property type="match status" value="1"/>
</dbReference>
<evidence type="ECO:0000259" key="10">
    <source>
        <dbReference type="SMART" id="SM00481"/>
    </source>
</evidence>
<name>A0A2T0MMN8_9ACTN</name>
<keyword evidence="6" id="KW-0548">Nucleotidyltransferase</keyword>
<dbReference type="GO" id="GO:0003676">
    <property type="term" value="F:nucleic acid binding"/>
    <property type="evidence" value="ECO:0007669"/>
    <property type="project" value="InterPro"/>
</dbReference>
<dbReference type="InterPro" id="IPR016195">
    <property type="entry name" value="Pol/histidinol_Pase-like"/>
</dbReference>
<dbReference type="OrthoDB" id="9803237at2"/>
<dbReference type="CDD" id="cd04485">
    <property type="entry name" value="DnaE_OBF"/>
    <property type="match status" value="1"/>
</dbReference>
<dbReference type="GO" id="GO:0006260">
    <property type="term" value="P:DNA replication"/>
    <property type="evidence" value="ECO:0007669"/>
    <property type="project" value="UniProtKB-KW"/>
</dbReference>
<dbReference type="NCBIfam" id="TIGR00594">
    <property type="entry name" value="polc"/>
    <property type="match status" value="1"/>
</dbReference>
<dbReference type="NCBIfam" id="NF004226">
    <property type="entry name" value="PRK05673.1"/>
    <property type="match status" value="1"/>
</dbReference>
<keyword evidence="7" id="KW-0235">DNA replication</keyword>
<evidence type="ECO:0000256" key="1">
    <source>
        <dbReference type="ARBA" id="ARBA00004496"/>
    </source>
</evidence>
<comment type="subcellular location">
    <subcellularLocation>
        <location evidence="1">Cytoplasm</location>
    </subcellularLocation>
</comment>
<comment type="caution">
    <text evidence="11">The sequence shown here is derived from an EMBL/GenBank/DDBJ whole genome shotgun (WGS) entry which is preliminary data.</text>
</comment>
<dbReference type="GO" id="GO:0008408">
    <property type="term" value="F:3'-5' exonuclease activity"/>
    <property type="evidence" value="ECO:0007669"/>
    <property type="project" value="InterPro"/>
</dbReference>
<dbReference type="Pfam" id="PF07733">
    <property type="entry name" value="DNA_pol3_alpha"/>
    <property type="match status" value="1"/>
</dbReference>
<sequence>MLGFAAGLQPRAWFPVGSFVHLHVHTEYSMLDGAAKVGPLMAEVARQGMPAVAMSDHGNVYGAYEFHQTARKAGIKPIIGIEAYVAPASRRHRKPVYYSDDLSLRRSDDGTGAGGDVSGRGLYTHMTMWAAGEQGLRNLFRLQSRAWLEGHVQKYPRMDDELLAEHHQGIIATTGCPSGEVQTRLRLGQYDEAVAAAARYRDIFGPGNYFLELMDHGLAIERRVRDDLLRLAKELDLPPLATNDSHYVTKSQAQAHDALLCVGTGKRLADADRFRFGGSGYYVKSAAEMRASWDAEVPGACDNTLLVAERVGDYGAVFAHRDLTPRFPVPEGESESSWLRKETLEGARRRYGGRPAQEVLDRIDYELSVIDMMGFPGYFLVVADICRYAREQGIGLGPGRGSATGSIVAYCTGITQLDPIEHQLIFERFLNPERISMPDVDLDFDDRRRDEMIDYVTRRYGDDRVCQIVTFGTIKAKAAVKDSCRVLGLPYALGDRITKAFPAADGGKEIPLAAIHDTGHPRHGEATELRQMYEQDPDVKTVIDTATGIEGLTRGTGIHAAGVILSREPLIDVIPLAKPKADGPVITGFPFTQAEDMGLLKMDFLGLRNLTVIGDAVANVRANKGIAIDVLEIPLDDAATYELLARGDTLGVFQLDSGGMRVLLKLMRPTTFTDIAAVNALYRPGPMEMNAHTNYALRKTGRQPVEPIHPELAEALEPILGDTYHLVVFQEQVMAIAQQLAGYSLGAADMLRRAMGKKKKEVLDAEWDRFAAGMRGRGFSAEAVKAVWDVLVPFSGYGFNKSHTAGYGLVSYWTAYLKANHPCEYLAALLTSVGDDKDKMAVYLSDCRRLGIKVLPPDVNASRLDFTAVGSEIRFGLGAVRNVGAGVVEAIVATREARGAYTGFNDFLAKVPAVVCNKRVVESLAKAGAFDSLGHHRKALVAVHETAVDAVIDVKRNEAHGQDSLFGEPGQRGAFAVAIPQGEWDKAVLLAFEREMLGLYVSSHPLDGAEGVLSAHRDTTIADLLASGRQDGATRISGIVSGLQRKVTKQGSPWAIVTLEDHDASVECLVFPKTYALYGEALAEDRVISVRGRVNVREETMSVYGEEIAILDVSQGDAPPPVVLSVQEAQLNPRVVRELKQILLAHPGRAPVHVCLHRQGAGSVLLNLVPFQVTPRPAFYGDLKALLGAGVTSGGVTSGGVTGSGVNGGT</sequence>
<evidence type="ECO:0000256" key="8">
    <source>
        <dbReference type="ARBA" id="ARBA00022932"/>
    </source>
</evidence>
<dbReference type="GO" id="GO:0003887">
    <property type="term" value="F:DNA-directed DNA polymerase activity"/>
    <property type="evidence" value="ECO:0007669"/>
    <property type="project" value="UniProtKB-KW"/>
</dbReference>
<evidence type="ECO:0000256" key="2">
    <source>
        <dbReference type="ARBA" id="ARBA00009496"/>
    </source>
</evidence>